<keyword evidence="6" id="KW-1185">Reference proteome</keyword>
<feature type="transmembrane region" description="Helical" evidence="3">
    <location>
        <begin position="471"/>
        <end position="491"/>
    </location>
</feature>
<keyword evidence="1" id="KW-0175">Coiled coil</keyword>
<proteinExistence type="predicted"/>
<dbReference type="STRING" id="1097556.R4X7W9"/>
<evidence type="ECO:0000259" key="4">
    <source>
        <dbReference type="PROSITE" id="PS50006"/>
    </source>
</evidence>
<gene>
    <name evidence="5" type="ORF">TAPDE_001145</name>
</gene>
<feature type="region of interest" description="Disordered" evidence="2">
    <location>
        <begin position="261"/>
        <end position="290"/>
    </location>
</feature>
<organism evidence="5 6">
    <name type="scientific">Taphrina deformans (strain PYCC 5710 / ATCC 11124 / CBS 356.35 / IMI 108563 / JCM 9778 / NBRC 8474)</name>
    <name type="common">Peach leaf curl fungus</name>
    <name type="synonym">Lalaria deformans</name>
    <dbReference type="NCBI Taxonomy" id="1097556"/>
    <lineage>
        <taxon>Eukaryota</taxon>
        <taxon>Fungi</taxon>
        <taxon>Dikarya</taxon>
        <taxon>Ascomycota</taxon>
        <taxon>Taphrinomycotina</taxon>
        <taxon>Taphrinomycetes</taxon>
        <taxon>Taphrinales</taxon>
        <taxon>Taphrinaceae</taxon>
        <taxon>Taphrina</taxon>
    </lineage>
</organism>
<accession>R4X7W9</accession>
<dbReference type="Gene3D" id="2.60.200.20">
    <property type="match status" value="1"/>
</dbReference>
<dbReference type="InterPro" id="IPR051176">
    <property type="entry name" value="Cent_Immune-Sig_Mod"/>
</dbReference>
<dbReference type="GO" id="GO:0005737">
    <property type="term" value="C:cytoplasm"/>
    <property type="evidence" value="ECO:0007669"/>
    <property type="project" value="TreeGrafter"/>
</dbReference>
<evidence type="ECO:0000256" key="2">
    <source>
        <dbReference type="SAM" id="MobiDB-lite"/>
    </source>
</evidence>
<dbReference type="PROSITE" id="PS50006">
    <property type="entry name" value="FHA_DOMAIN"/>
    <property type="match status" value="1"/>
</dbReference>
<feature type="region of interest" description="Disordered" evidence="2">
    <location>
        <begin position="348"/>
        <end position="375"/>
    </location>
</feature>
<dbReference type="SMART" id="SM00240">
    <property type="entry name" value="FHA"/>
    <property type="match status" value="1"/>
</dbReference>
<feature type="compositionally biased region" description="Polar residues" evidence="2">
    <location>
        <begin position="168"/>
        <end position="180"/>
    </location>
</feature>
<feature type="coiled-coil region" evidence="1">
    <location>
        <begin position="386"/>
        <end position="427"/>
    </location>
</feature>
<dbReference type="AlphaFoldDB" id="R4X7W9"/>
<feature type="compositionally biased region" description="Polar residues" evidence="2">
    <location>
        <begin position="348"/>
        <end position="365"/>
    </location>
</feature>
<dbReference type="EMBL" id="CAHR02000036">
    <property type="protein sequence ID" value="CCG81327.1"/>
    <property type="molecule type" value="Genomic_DNA"/>
</dbReference>
<feature type="domain" description="FHA" evidence="4">
    <location>
        <begin position="45"/>
        <end position="102"/>
    </location>
</feature>
<dbReference type="VEuPathDB" id="FungiDB:TAPDE_001145"/>
<dbReference type="PANTHER" id="PTHR15715:SF37">
    <property type="entry name" value="LD47843P"/>
    <property type="match status" value="1"/>
</dbReference>
<dbReference type="PANTHER" id="PTHR15715">
    <property type="entry name" value="CENTROSOMAL PROTEIN OF 170 KDA"/>
    <property type="match status" value="1"/>
</dbReference>
<dbReference type="Pfam" id="PF00498">
    <property type="entry name" value="FHA"/>
    <property type="match status" value="1"/>
</dbReference>
<dbReference type="OrthoDB" id="687730at2759"/>
<feature type="coiled-coil region" evidence="1">
    <location>
        <begin position="292"/>
        <end position="319"/>
    </location>
</feature>
<dbReference type="InterPro" id="IPR008984">
    <property type="entry name" value="SMAD_FHA_dom_sf"/>
</dbReference>
<name>R4X7W9_TAPDE</name>
<feature type="region of interest" description="Disordered" evidence="2">
    <location>
        <begin position="168"/>
        <end position="197"/>
    </location>
</feature>
<evidence type="ECO:0000256" key="3">
    <source>
        <dbReference type="SAM" id="Phobius"/>
    </source>
</evidence>
<sequence>MKSYTSSSATRELSSHGNSPCIVLLPLNETFEPKTILLPYLPDIVKIGRQTNKSTLPSSENGFFDSKVLSRAHAEIWANENGRACIKDIRSSNGTFVNGIRLSKENEESEVRELLPGDTLELGIDILNDENGAVIHRKVSARVDHAGYMSENQSSIQNVIELQGQLNSSNKGSISQSLRATNGERHAASANNGTSVTLGTGRHQVTIDMVIKKLSNDLKMSKQVAADLKHATAVFTSSANSSVSSPFAKSSDLAVSKLVASEVQQDTGGRERDTSPSDLAMGEAPHSLSSQLEATRRALEAQEARVQELEGILMMEREARITIEEKWRNVAGKLAQDTDDDAASIISNDTITNGAPENTNTTVPTGTDEVADDNGSGTIERLENFLRTAQEESIAWKARAEIAESENLEKESKILELVKQLESMKRQDADVNEVHGTGDEDGESKISTTPIQETHLSKTGAAKIIDNGGRGAAMVSMMAVVMLGVGIMSFLNNHGPKRDV</sequence>
<evidence type="ECO:0000256" key="1">
    <source>
        <dbReference type="SAM" id="Coils"/>
    </source>
</evidence>
<protein>
    <recommendedName>
        <fullName evidence="4">FHA domain-containing protein</fullName>
    </recommendedName>
</protein>
<dbReference type="InterPro" id="IPR000253">
    <property type="entry name" value="FHA_dom"/>
</dbReference>
<keyword evidence="3" id="KW-0812">Transmembrane</keyword>
<keyword evidence="3" id="KW-1133">Transmembrane helix</keyword>
<evidence type="ECO:0000313" key="6">
    <source>
        <dbReference type="Proteomes" id="UP000013776"/>
    </source>
</evidence>
<dbReference type="Proteomes" id="UP000013776">
    <property type="component" value="Unassembled WGS sequence"/>
</dbReference>
<comment type="caution">
    <text evidence="5">The sequence shown here is derived from an EMBL/GenBank/DDBJ whole genome shotgun (WGS) entry which is preliminary data.</text>
</comment>
<dbReference type="SUPFAM" id="SSF49879">
    <property type="entry name" value="SMAD/FHA domain"/>
    <property type="match status" value="1"/>
</dbReference>
<dbReference type="eggNOG" id="KOG3872">
    <property type="taxonomic scope" value="Eukaryota"/>
</dbReference>
<evidence type="ECO:0000313" key="5">
    <source>
        <dbReference type="EMBL" id="CCG81327.1"/>
    </source>
</evidence>
<keyword evidence="3" id="KW-0472">Membrane</keyword>
<reference evidence="5 6" key="1">
    <citation type="journal article" date="2013" name="MBio">
        <title>Genome sequencing of the plant pathogen Taphrina deformans, the causal agent of peach leaf curl.</title>
        <authorList>
            <person name="Cisse O.H."/>
            <person name="Almeida J.M.G.C.F."/>
            <person name="Fonseca A."/>
            <person name="Kumar A.A."/>
            <person name="Salojaervi J."/>
            <person name="Overmyer K."/>
            <person name="Hauser P.M."/>
            <person name="Pagni M."/>
        </authorList>
    </citation>
    <scope>NUCLEOTIDE SEQUENCE [LARGE SCALE GENOMIC DNA]</scope>
    <source>
        <strain evidence="6">PYCC 5710 / ATCC 11124 / CBS 356.35 / IMI 108563 / JCM 9778 / NBRC 8474</strain>
    </source>
</reference>